<feature type="compositionally biased region" description="Basic and acidic residues" evidence="2">
    <location>
        <begin position="623"/>
        <end position="638"/>
    </location>
</feature>
<feature type="compositionally biased region" description="Polar residues" evidence="2">
    <location>
        <begin position="681"/>
        <end position="690"/>
    </location>
</feature>
<organism evidence="3 4">
    <name type="scientific">Haemaphysalis longicornis</name>
    <name type="common">Bush tick</name>
    <dbReference type="NCBI Taxonomy" id="44386"/>
    <lineage>
        <taxon>Eukaryota</taxon>
        <taxon>Metazoa</taxon>
        <taxon>Ecdysozoa</taxon>
        <taxon>Arthropoda</taxon>
        <taxon>Chelicerata</taxon>
        <taxon>Arachnida</taxon>
        <taxon>Acari</taxon>
        <taxon>Parasitiformes</taxon>
        <taxon>Ixodida</taxon>
        <taxon>Ixodoidea</taxon>
        <taxon>Ixodidae</taxon>
        <taxon>Haemaphysalinae</taxon>
        <taxon>Haemaphysalis</taxon>
    </lineage>
</organism>
<dbReference type="EMBL" id="JABSTR010000001">
    <property type="protein sequence ID" value="KAH9362101.1"/>
    <property type="molecule type" value="Genomic_DNA"/>
</dbReference>
<proteinExistence type="inferred from homology"/>
<reference evidence="3 4" key="1">
    <citation type="journal article" date="2020" name="Cell">
        <title>Large-Scale Comparative Analyses of Tick Genomes Elucidate Their Genetic Diversity and Vector Capacities.</title>
        <authorList>
            <consortium name="Tick Genome and Microbiome Consortium (TIGMIC)"/>
            <person name="Jia N."/>
            <person name="Wang J."/>
            <person name="Shi W."/>
            <person name="Du L."/>
            <person name="Sun Y."/>
            <person name="Zhan W."/>
            <person name="Jiang J.F."/>
            <person name="Wang Q."/>
            <person name="Zhang B."/>
            <person name="Ji P."/>
            <person name="Bell-Sakyi L."/>
            <person name="Cui X.M."/>
            <person name="Yuan T.T."/>
            <person name="Jiang B.G."/>
            <person name="Yang W.F."/>
            <person name="Lam T.T."/>
            <person name="Chang Q.C."/>
            <person name="Ding S.J."/>
            <person name="Wang X.J."/>
            <person name="Zhu J.G."/>
            <person name="Ruan X.D."/>
            <person name="Zhao L."/>
            <person name="Wei J.T."/>
            <person name="Ye R.Z."/>
            <person name="Que T.C."/>
            <person name="Du C.H."/>
            <person name="Zhou Y.H."/>
            <person name="Cheng J.X."/>
            <person name="Dai P.F."/>
            <person name="Guo W.B."/>
            <person name="Han X.H."/>
            <person name="Huang E.J."/>
            <person name="Li L.F."/>
            <person name="Wei W."/>
            <person name="Gao Y.C."/>
            <person name="Liu J.Z."/>
            <person name="Shao H.Z."/>
            <person name="Wang X."/>
            <person name="Wang C.C."/>
            <person name="Yang T.C."/>
            <person name="Huo Q.B."/>
            <person name="Li W."/>
            <person name="Chen H.Y."/>
            <person name="Chen S.E."/>
            <person name="Zhou L.G."/>
            <person name="Ni X.B."/>
            <person name="Tian J.H."/>
            <person name="Sheng Y."/>
            <person name="Liu T."/>
            <person name="Pan Y.S."/>
            <person name="Xia L.Y."/>
            <person name="Li J."/>
            <person name="Zhao F."/>
            <person name="Cao W.C."/>
        </authorList>
    </citation>
    <scope>NUCLEOTIDE SEQUENCE [LARGE SCALE GENOMIC DNA]</scope>
    <source>
        <strain evidence="3">HaeL-2018</strain>
    </source>
</reference>
<feature type="compositionally biased region" description="Basic residues" evidence="2">
    <location>
        <begin position="253"/>
        <end position="263"/>
    </location>
</feature>
<dbReference type="AlphaFoldDB" id="A0A9J6FGK7"/>
<feature type="compositionally biased region" description="Low complexity" evidence="2">
    <location>
        <begin position="366"/>
        <end position="382"/>
    </location>
</feature>
<evidence type="ECO:0000256" key="1">
    <source>
        <dbReference type="ARBA" id="ARBA00005655"/>
    </source>
</evidence>
<dbReference type="VEuPathDB" id="VectorBase:HLOH_058755"/>
<feature type="region of interest" description="Disordered" evidence="2">
    <location>
        <begin position="210"/>
        <end position="229"/>
    </location>
</feature>
<keyword evidence="4" id="KW-1185">Reference proteome</keyword>
<dbReference type="GO" id="GO:0005685">
    <property type="term" value="C:U1 snRNP"/>
    <property type="evidence" value="ECO:0007669"/>
    <property type="project" value="InterPro"/>
</dbReference>
<comment type="similarity">
    <text evidence="1">Belongs to the Luc7 family.</text>
</comment>
<feature type="region of interest" description="Disordered" evidence="2">
    <location>
        <begin position="234"/>
        <end position="432"/>
    </location>
</feature>
<feature type="compositionally biased region" description="Basic residues" evidence="2">
    <location>
        <begin position="344"/>
        <end position="365"/>
    </location>
</feature>
<evidence type="ECO:0000256" key="2">
    <source>
        <dbReference type="SAM" id="MobiDB-lite"/>
    </source>
</evidence>
<dbReference type="OMA" id="CESINQA"/>
<feature type="region of interest" description="Disordered" evidence="2">
    <location>
        <begin position="499"/>
        <end position="558"/>
    </location>
</feature>
<dbReference type="OrthoDB" id="153872at2759"/>
<feature type="compositionally biased region" description="Low complexity" evidence="2">
    <location>
        <begin position="301"/>
        <end position="318"/>
    </location>
</feature>
<feature type="region of interest" description="Disordered" evidence="2">
    <location>
        <begin position="576"/>
        <end position="609"/>
    </location>
</feature>
<feature type="compositionally biased region" description="Basic residues" evidence="2">
    <location>
        <begin position="283"/>
        <end position="300"/>
    </location>
</feature>
<dbReference type="Pfam" id="PF03194">
    <property type="entry name" value="LUC7"/>
    <property type="match status" value="1"/>
</dbReference>
<gene>
    <name evidence="3" type="ORF">HPB48_002079</name>
</gene>
<feature type="compositionally biased region" description="Low complexity" evidence="2">
    <location>
        <begin position="329"/>
        <end position="343"/>
    </location>
</feature>
<evidence type="ECO:0000313" key="3">
    <source>
        <dbReference type="EMBL" id="KAH9362101.1"/>
    </source>
</evidence>
<sequence>MHYSHPKVCRCFLLGLCPHDALSGTKMSMGVCPKIHDYGLKADYENSSKTCRSSQHHFYELTVLTYLQKVIRSCESINQAKKGRLTRCKSNSWNVRVLDKEAEMKSYNDMVDKKLIEAEELGYQGKVQEALGVIKEVERIKRRRSRLEKYLIRKPNEPAKEQKHNICEECKLCIGLDDNEQRVANHSSGRLHKAMLAIRTKIVDLASSLEASQESGSQPGLDATQQQARATTRLDLASTRADSLSPRMAPRERRSRSRSRRRSYSSDSFSSDCSSRSRSNSCYKRHSRSSSRSHYRRSTTRSRSGSSYSSGSSSSRSRSWSRGRHSRSYSRGCSYSSSYSRSSSRSRSRSRSRSWTRSRSSKRSRSSSFQSTSRSRSRSYSTPRRRHHGERSHRSCSTCSSRTRRSDSENEEDRGEMHSPQGPEVESMKGKQAIETEKHLSERGPAHSTMSAGPAAVDTAAIPHKLEVSTFLGSAPMPEEQSLLPFGKMHDFRVQLGAEEEKTDPALETKRLSLPSAGTPKAALKRKRRRVGTSSSTDEDSPFEEPPVPMHNMATSKKPGINFESLRFFNATRRLRKGKARQRTVDSQMKRTATNNATDSKALMDSPVPALPDTDMLSMSDGHVTEPSRHGHIHEVVTRHGSGPGDESFSLDHSNAKRDTVDQQSLQSSAEASSEPGVEKQQMNSCIRSF</sequence>
<evidence type="ECO:0000313" key="4">
    <source>
        <dbReference type="Proteomes" id="UP000821853"/>
    </source>
</evidence>
<feature type="compositionally biased region" description="Polar residues" evidence="2">
    <location>
        <begin position="585"/>
        <end position="599"/>
    </location>
</feature>
<accession>A0A9J6FGK7</accession>
<feature type="compositionally biased region" description="Low complexity" evidence="2">
    <location>
        <begin position="265"/>
        <end position="281"/>
    </location>
</feature>
<dbReference type="InterPro" id="IPR004882">
    <property type="entry name" value="Luc7-rel"/>
</dbReference>
<feature type="region of interest" description="Disordered" evidence="2">
    <location>
        <begin position="623"/>
        <end position="690"/>
    </location>
</feature>
<feature type="compositionally biased region" description="Basic residues" evidence="2">
    <location>
        <begin position="319"/>
        <end position="328"/>
    </location>
</feature>
<dbReference type="Proteomes" id="UP000821853">
    <property type="component" value="Chromosome 1"/>
</dbReference>
<comment type="caution">
    <text evidence="3">The sequence shown here is derived from an EMBL/GenBank/DDBJ whole genome shotgun (WGS) entry which is preliminary data.</text>
</comment>
<name>A0A9J6FGK7_HAELO</name>
<protein>
    <submittedName>
        <fullName evidence="3">Uncharacterized protein</fullName>
    </submittedName>
</protein>
<feature type="compositionally biased region" description="Low complexity" evidence="2">
    <location>
        <begin position="663"/>
        <end position="675"/>
    </location>
</feature>
<dbReference type="PANTHER" id="PTHR12375">
    <property type="entry name" value="RNA-BINDING PROTEIN LUC7-RELATED"/>
    <property type="match status" value="1"/>
</dbReference>
<feature type="compositionally biased region" description="Basic and acidic residues" evidence="2">
    <location>
        <begin position="499"/>
        <end position="511"/>
    </location>
</feature>
<dbReference type="GO" id="GO:0003729">
    <property type="term" value="F:mRNA binding"/>
    <property type="evidence" value="ECO:0007669"/>
    <property type="project" value="InterPro"/>
</dbReference>
<dbReference type="GO" id="GO:0006376">
    <property type="term" value="P:mRNA splice site recognition"/>
    <property type="evidence" value="ECO:0007669"/>
    <property type="project" value="InterPro"/>
</dbReference>